<proteinExistence type="predicted"/>
<dbReference type="GO" id="GO:0000981">
    <property type="term" value="F:DNA-binding transcription factor activity, RNA polymerase II-specific"/>
    <property type="evidence" value="ECO:0007669"/>
    <property type="project" value="TreeGrafter"/>
</dbReference>
<dbReference type="PANTHER" id="PTHR47424">
    <property type="entry name" value="REGULATORY PROTEIN GAL4"/>
    <property type="match status" value="1"/>
</dbReference>
<keyword evidence="2" id="KW-0238">DNA-binding</keyword>
<organism evidence="7 8">
    <name type="scientific">Knufia peltigerae</name>
    <dbReference type="NCBI Taxonomy" id="1002370"/>
    <lineage>
        <taxon>Eukaryota</taxon>
        <taxon>Fungi</taxon>
        <taxon>Dikarya</taxon>
        <taxon>Ascomycota</taxon>
        <taxon>Pezizomycotina</taxon>
        <taxon>Eurotiomycetes</taxon>
        <taxon>Chaetothyriomycetidae</taxon>
        <taxon>Chaetothyriales</taxon>
        <taxon>Trichomeriaceae</taxon>
        <taxon>Knufia</taxon>
    </lineage>
</organism>
<accession>A0AA38YAD0</accession>
<evidence type="ECO:0000256" key="3">
    <source>
        <dbReference type="ARBA" id="ARBA00023163"/>
    </source>
</evidence>
<evidence type="ECO:0000256" key="1">
    <source>
        <dbReference type="ARBA" id="ARBA00023015"/>
    </source>
</evidence>
<evidence type="ECO:0000256" key="2">
    <source>
        <dbReference type="ARBA" id="ARBA00023125"/>
    </source>
</evidence>
<feature type="compositionally biased region" description="Low complexity" evidence="5">
    <location>
        <begin position="17"/>
        <end position="29"/>
    </location>
</feature>
<dbReference type="EMBL" id="JAPDRN010000017">
    <property type="protein sequence ID" value="KAJ9639610.1"/>
    <property type="molecule type" value="Genomic_DNA"/>
</dbReference>
<dbReference type="GO" id="GO:0006351">
    <property type="term" value="P:DNA-templated transcription"/>
    <property type="evidence" value="ECO:0007669"/>
    <property type="project" value="InterPro"/>
</dbReference>
<dbReference type="Pfam" id="PF04082">
    <property type="entry name" value="Fungal_trans"/>
    <property type="match status" value="1"/>
</dbReference>
<dbReference type="Proteomes" id="UP001172681">
    <property type="component" value="Unassembled WGS sequence"/>
</dbReference>
<dbReference type="GO" id="GO:0008270">
    <property type="term" value="F:zinc ion binding"/>
    <property type="evidence" value="ECO:0007669"/>
    <property type="project" value="InterPro"/>
</dbReference>
<sequence length="686" mass="76927">MTTSGPTNLKRIHEHATTPAAASSTAAKSSNKRTRIEQACNNCRALRRKACADNSLVCTYDGDVQPSERLTLAKAVKRIAYLEERLRLYEGSPDEDGVSQQFNVDVFSTKRTTHKPEDDMDRALRGINRLTLDPTRLPEFYGGSSSNMIINTIESTEDGPDTELVDAEDLHIPENRALLWLGGPSQLSFGKASGSFLPPKPVAERYIACYFQTAHRIFPILNRRLFVGTFNDYYDGLPTEGKGYEWWTAVMYMTIALGHQYSLIDSDPNLQDQALASRQDGEACFLLAKSSLVDVPFAGGDISAVNSLMLMFLWLYNQQRLHEAYTVLGLAANVGYGIGLHRVLKSDPDNSAHIVGWCSTFWCLLTYQREIMAVVGRPCTIQAREVDIAPFNLETSPIDLQYLERMRQFAYVTWDTWDQVYSLAYKHSSISDRGKALQRADEIFQTWFRSWFYECPWAKEPHGLVIRLRFLHMRLLLYRAFLNLVVQKTRQRQRVAENILDLAAKCVDISSETIKLVVTSIHPGSRMSGTLQGILFHALEYLWNASVTHLLCAAYPSVQATLSSKITCNVLEDILAAIGVFRVYEGAMPFSRAAGQKITNFLDNHRGKQSAQSQTSSAVDASGDGSDDHAAFDLPDLDFNLDLPEQFVTPAAGFGPSIRSLHALSSQDPQWDFDEDMFVLLTDTPF</sequence>
<keyword evidence="1" id="KW-0805">Transcription regulation</keyword>
<evidence type="ECO:0000256" key="4">
    <source>
        <dbReference type="ARBA" id="ARBA00023242"/>
    </source>
</evidence>
<dbReference type="AlphaFoldDB" id="A0AA38YAD0"/>
<comment type="caution">
    <text evidence="7">The sequence shown here is derived from an EMBL/GenBank/DDBJ whole genome shotgun (WGS) entry which is preliminary data.</text>
</comment>
<dbReference type="InterPro" id="IPR007219">
    <property type="entry name" value="XnlR_reg_dom"/>
</dbReference>
<evidence type="ECO:0000256" key="5">
    <source>
        <dbReference type="SAM" id="MobiDB-lite"/>
    </source>
</evidence>
<gene>
    <name evidence="7" type="ORF">H2204_003680</name>
</gene>
<keyword evidence="8" id="KW-1185">Reference proteome</keyword>
<evidence type="ECO:0000259" key="6">
    <source>
        <dbReference type="SMART" id="SM00906"/>
    </source>
</evidence>
<dbReference type="SMART" id="SM00906">
    <property type="entry name" value="Fungal_trans"/>
    <property type="match status" value="1"/>
</dbReference>
<dbReference type="GO" id="GO:0000978">
    <property type="term" value="F:RNA polymerase II cis-regulatory region sequence-specific DNA binding"/>
    <property type="evidence" value="ECO:0007669"/>
    <property type="project" value="TreeGrafter"/>
</dbReference>
<evidence type="ECO:0000313" key="8">
    <source>
        <dbReference type="Proteomes" id="UP001172681"/>
    </source>
</evidence>
<dbReference type="CDD" id="cd12148">
    <property type="entry name" value="fungal_TF_MHR"/>
    <property type="match status" value="1"/>
</dbReference>
<dbReference type="GO" id="GO:0005634">
    <property type="term" value="C:nucleus"/>
    <property type="evidence" value="ECO:0007669"/>
    <property type="project" value="TreeGrafter"/>
</dbReference>
<feature type="domain" description="Xylanolytic transcriptional activator regulatory" evidence="6">
    <location>
        <begin position="324"/>
        <end position="396"/>
    </location>
</feature>
<protein>
    <recommendedName>
        <fullName evidence="6">Xylanolytic transcriptional activator regulatory domain-containing protein</fullName>
    </recommendedName>
</protein>
<keyword evidence="3" id="KW-0804">Transcription</keyword>
<evidence type="ECO:0000313" key="7">
    <source>
        <dbReference type="EMBL" id="KAJ9639610.1"/>
    </source>
</evidence>
<name>A0AA38YAD0_9EURO</name>
<dbReference type="GO" id="GO:0000435">
    <property type="term" value="P:positive regulation of transcription from RNA polymerase II promoter by galactose"/>
    <property type="evidence" value="ECO:0007669"/>
    <property type="project" value="TreeGrafter"/>
</dbReference>
<dbReference type="InterPro" id="IPR051127">
    <property type="entry name" value="Fungal_SecMet_Regulators"/>
</dbReference>
<reference evidence="7" key="1">
    <citation type="submission" date="2022-10" db="EMBL/GenBank/DDBJ databases">
        <title>Culturing micro-colonial fungi from biological soil crusts in the Mojave desert and describing Neophaeococcomyces mojavensis, and introducing the new genera and species Taxawa tesnikishii.</title>
        <authorList>
            <person name="Kurbessoian T."/>
            <person name="Stajich J.E."/>
        </authorList>
    </citation>
    <scope>NUCLEOTIDE SEQUENCE</scope>
    <source>
        <strain evidence="7">TK_35</strain>
    </source>
</reference>
<keyword evidence="4" id="KW-0539">Nucleus</keyword>
<feature type="region of interest" description="Disordered" evidence="5">
    <location>
        <begin position="1"/>
        <end position="34"/>
    </location>
</feature>
<dbReference type="PANTHER" id="PTHR47424:SF3">
    <property type="entry name" value="REGULATORY PROTEIN GAL4"/>
    <property type="match status" value="1"/>
</dbReference>